<evidence type="ECO:0000256" key="4">
    <source>
        <dbReference type="SAM" id="Phobius"/>
    </source>
</evidence>
<keyword evidence="3 4" id="KW-0472">Membrane</keyword>
<dbReference type="GO" id="GO:0022857">
    <property type="term" value="F:transmembrane transporter activity"/>
    <property type="evidence" value="ECO:0007669"/>
    <property type="project" value="InterPro"/>
</dbReference>
<keyword evidence="6" id="KW-1185">Reference proteome</keyword>
<feature type="transmembrane region" description="Helical" evidence="4">
    <location>
        <begin position="238"/>
        <end position="257"/>
    </location>
</feature>
<proteinExistence type="predicted"/>
<evidence type="ECO:0000256" key="3">
    <source>
        <dbReference type="ARBA" id="ARBA00023136"/>
    </source>
</evidence>
<protein>
    <recommendedName>
        <fullName evidence="7">MFS transporter</fullName>
    </recommendedName>
</protein>
<keyword evidence="1 4" id="KW-0812">Transmembrane</keyword>
<reference evidence="5 6" key="1">
    <citation type="submission" date="2020-08" db="EMBL/GenBank/DDBJ databases">
        <title>Complete genome sequence of Entomobacter blattae G55GP.</title>
        <authorList>
            <person name="Poehlein A."/>
            <person name="Guzman J."/>
            <person name="Daniel R."/>
            <person name="Vilcinskas A."/>
        </authorList>
    </citation>
    <scope>NUCLEOTIDE SEQUENCE [LARGE SCALE GENOMIC DNA]</scope>
    <source>
        <strain evidence="5 6">G55GP</strain>
    </source>
</reference>
<dbReference type="EMBL" id="CP060244">
    <property type="protein sequence ID" value="QNT77465.1"/>
    <property type="molecule type" value="Genomic_DNA"/>
</dbReference>
<evidence type="ECO:0008006" key="7">
    <source>
        <dbReference type="Google" id="ProtNLM"/>
    </source>
</evidence>
<accession>A0A7H1NNV5</accession>
<organism evidence="5 6">
    <name type="scientific">Entomobacter blattae</name>
    <dbReference type="NCBI Taxonomy" id="2762277"/>
    <lineage>
        <taxon>Bacteria</taxon>
        <taxon>Pseudomonadati</taxon>
        <taxon>Pseudomonadota</taxon>
        <taxon>Alphaproteobacteria</taxon>
        <taxon>Acetobacterales</taxon>
        <taxon>Acetobacteraceae</taxon>
        <taxon>Entomobacter</taxon>
    </lineage>
</organism>
<dbReference type="InterPro" id="IPR011701">
    <property type="entry name" value="MFS"/>
</dbReference>
<feature type="transmembrane region" description="Helical" evidence="4">
    <location>
        <begin position="301"/>
        <end position="321"/>
    </location>
</feature>
<dbReference type="InterPro" id="IPR036259">
    <property type="entry name" value="MFS_trans_sf"/>
</dbReference>
<evidence type="ECO:0000256" key="2">
    <source>
        <dbReference type="ARBA" id="ARBA00022989"/>
    </source>
</evidence>
<name>A0A7H1NNV5_9PROT</name>
<feature type="transmembrane region" description="Helical" evidence="4">
    <location>
        <begin position="383"/>
        <end position="402"/>
    </location>
</feature>
<evidence type="ECO:0000256" key="1">
    <source>
        <dbReference type="ARBA" id="ARBA00022692"/>
    </source>
</evidence>
<feature type="transmembrane region" description="Helical" evidence="4">
    <location>
        <begin position="106"/>
        <end position="122"/>
    </location>
</feature>
<feature type="transmembrane region" description="Helical" evidence="4">
    <location>
        <begin position="191"/>
        <end position="211"/>
    </location>
</feature>
<feature type="transmembrane region" description="Helical" evidence="4">
    <location>
        <begin position="163"/>
        <end position="185"/>
    </location>
</feature>
<evidence type="ECO:0000313" key="6">
    <source>
        <dbReference type="Proteomes" id="UP000516349"/>
    </source>
</evidence>
<dbReference type="AlphaFoldDB" id="A0A7H1NNV5"/>
<dbReference type="SUPFAM" id="SSF103473">
    <property type="entry name" value="MFS general substrate transporter"/>
    <property type="match status" value="1"/>
</dbReference>
<dbReference type="RefSeq" id="WP_203413942.1">
    <property type="nucleotide sequence ID" value="NZ_CP060244.1"/>
</dbReference>
<gene>
    <name evidence="5" type="ORF">JGUZn3_02070</name>
</gene>
<dbReference type="KEGG" id="ebla:JGUZn3_02070"/>
<dbReference type="Pfam" id="PF07690">
    <property type="entry name" value="MFS_1"/>
    <property type="match status" value="1"/>
</dbReference>
<dbReference type="Gene3D" id="1.20.1250.20">
    <property type="entry name" value="MFS general substrate transporter like domains"/>
    <property type="match status" value="1"/>
</dbReference>
<dbReference type="Proteomes" id="UP000516349">
    <property type="component" value="Chromosome"/>
</dbReference>
<sequence length="410" mass="43719">MNYSSKKYSSWVSAVPHYEKLLSRSHSILTALQRNKKALWLIASVSAADCAAHSMNVLGPFAVEAILTHAHLNTFQAGLWMTTEMLSYGLAMVCAAHYAVHINLRMIALIASIMVILAQSISGVTDTYALLIGLRVLSGTGLGLLNAIVNISAARTDKPARTLSIVMCAQTVVYTLSSLIFPITAASFGQIGTFGTLAALVMGFLPFMLALPNRAALQNHSSVRAHPSQNYGKTVKTLTCIAVIFYTGGSLASWTFTEHVALSVGLSQTQFGTLSSLSNILSLAVCILSSYMGEKPFTGKFIIIAILVTGIACVFQCAPLGKVSFSAAFIVNYLLWFFIYPQLIGLAGKLDPSGKLASLASGSWMFTQATATTLAGFAGYHQLFLLVGTSGLVACSFSAILVHKTLTYTR</sequence>
<feature type="transmembrane region" description="Helical" evidence="4">
    <location>
        <begin position="327"/>
        <end position="344"/>
    </location>
</feature>
<keyword evidence="2 4" id="KW-1133">Transmembrane helix</keyword>
<evidence type="ECO:0000313" key="5">
    <source>
        <dbReference type="EMBL" id="QNT77465.1"/>
    </source>
</evidence>
<feature type="transmembrane region" description="Helical" evidence="4">
    <location>
        <begin position="128"/>
        <end position="151"/>
    </location>
</feature>